<keyword evidence="3 5" id="KW-1133">Transmembrane helix</keyword>
<dbReference type="InterPro" id="IPR015943">
    <property type="entry name" value="WD40/YVTN_repeat-like_dom_sf"/>
</dbReference>
<organism evidence="6 7">
    <name type="scientific">Apis cerana cerana</name>
    <name type="common">Oriental honeybee</name>
    <dbReference type="NCBI Taxonomy" id="94128"/>
    <lineage>
        <taxon>Eukaryota</taxon>
        <taxon>Metazoa</taxon>
        <taxon>Ecdysozoa</taxon>
        <taxon>Arthropoda</taxon>
        <taxon>Hexapoda</taxon>
        <taxon>Insecta</taxon>
        <taxon>Pterygota</taxon>
        <taxon>Neoptera</taxon>
        <taxon>Endopterygota</taxon>
        <taxon>Hymenoptera</taxon>
        <taxon>Apocrita</taxon>
        <taxon>Aculeata</taxon>
        <taxon>Apoidea</taxon>
        <taxon>Anthophila</taxon>
        <taxon>Apidae</taxon>
        <taxon>Apis</taxon>
    </lineage>
</organism>
<comment type="subcellular location">
    <subcellularLocation>
        <location evidence="1">Membrane</location>
        <topology evidence="1">Single-pass membrane protein</topology>
    </subcellularLocation>
</comment>
<dbReference type="PANTHER" id="PTHR21419:SF30">
    <property type="entry name" value="IG-LIKE DOMAIN-CONTAINING PROTEIN"/>
    <property type="match status" value="1"/>
</dbReference>
<keyword evidence="7" id="KW-1185">Reference proteome</keyword>
<dbReference type="AlphaFoldDB" id="A0A2A3E7V6"/>
<dbReference type="OrthoDB" id="567787at2759"/>
<evidence type="ECO:0000256" key="4">
    <source>
        <dbReference type="ARBA" id="ARBA00023136"/>
    </source>
</evidence>
<reference evidence="6 7" key="1">
    <citation type="submission" date="2014-07" db="EMBL/GenBank/DDBJ databases">
        <title>Genomic and transcriptomic analysis on Apis cerana provide comprehensive insights into honey bee biology.</title>
        <authorList>
            <person name="Diao Q."/>
            <person name="Sun L."/>
            <person name="Zheng H."/>
            <person name="Zheng H."/>
            <person name="Xu S."/>
            <person name="Wang S."/>
            <person name="Zeng Z."/>
            <person name="Hu F."/>
            <person name="Su S."/>
            <person name="Wu J."/>
        </authorList>
    </citation>
    <scope>NUCLEOTIDE SEQUENCE [LARGE SCALE GENOMIC DNA]</scope>
    <source>
        <tissue evidence="6">Pupae without intestine</tissue>
    </source>
</reference>
<evidence type="ECO:0008006" key="8">
    <source>
        <dbReference type="Google" id="ProtNLM"/>
    </source>
</evidence>
<dbReference type="EMBL" id="KZ288338">
    <property type="protein sequence ID" value="PBC27827.1"/>
    <property type="molecule type" value="Genomic_DNA"/>
</dbReference>
<keyword evidence="2 5" id="KW-0812">Transmembrane</keyword>
<keyword evidence="4 5" id="KW-0472">Membrane</keyword>
<accession>A0A2A3E7V6</accession>
<dbReference type="GO" id="GO:0016020">
    <property type="term" value="C:membrane"/>
    <property type="evidence" value="ECO:0007669"/>
    <property type="project" value="UniProtKB-SubCell"/>
</dbReference>
<proteinExistence type="predicted"/>
<name>A0A2A3E7V6_APICC</name>
<feature type="transmembrane region" description="Helical" evidence="5">
    <location>
        <begin position="67"/>
        <end position="92"/>
    </location>
</feature>
<evidence type="ECO:0000256" key="5">
    <source>
        <dbReference type="SAM" id="Phobius"/>
    </source>
</evidence>
<evidence type="ECO:0000313" key="6">
    <source>
        <dbReference type="EMBL" id="PBC27827.1"/>
    </source>
</evidence>
<dbReference type="InterPro" id="IPR045232">
    <property type="entry name" value="FAM234"/>
</dbReference>
<dbReference type="InterPro" id="IPR028994">
    <property type="entry name" value="Integrin_alpha_N"/>
</dbReference>
<dbReference type="Gene3D" id="2.130.10.10">
    <property type="entry name" value="YVTN repeat-like/Quinoprotein amine dehydrogenase"/>
    <property type="match status" value="1"/>
</dbReference>
<protein>
    <recommendedName>
        <fullName evidence="8">Protein ITFG3</fullName>
    </recommendedName>
</protein>
<evidence type="ECO:0000256" key="3">
    <source>
        <dbReference type="ARBA" id="ARBA00022989"/>
    </source>
</evidence>
<dbReference type="Proteomes" id="UP000242457">
    <property type="component" value="Unassembled WGS sequence"/>
</dbReference>
<evidence type="ECO:0000256" key="2">
    <source>
        <dbReference type="ARBA" id="ARBA00022692"/>
    </source>
</evidence>
<evidence type="ECO:0000256" key="1">
    <source>
        <dbReference type="ARBA" id="ARBA00004167"/>
    </source>
</evidence>
<dbReference type="SUPFAM" id="SSF69318">
    <property type="entry name" value="Integrin alpha N-terminal domain"/>
    <property type="match status" value="1"/>
</dbReference>
<gene>
    <name evidence="6" type="ORF">APICC_00731</name>
</gene>
<sequence>MSVVSPILPKLVERDSYDEDLTDIDDEVFIRDGKNKLKLNDDGGVKRPLMASHRKYKKSYNFKTYGFLNKAGSGFIALIILLSLIILCIYIINIIPGPMSILKNWLSHNLKDSLHESNLIPCTSLTSKILWTKSLPKLTSESPIRSNDVNDDGIEDIIIGFSTGLDIMNIPEYACTSYFNGQVPCFGGVLALNGKTGDILWIHWTAHAIFSIDCGLDLTNDKIKDCIICGRNGILHAVNGYNGTSIWEIPVRDLSISEEWKFSDIYDARFIADINGDDVGDIIASHIIHSSKIHTSEILIISGINGNIIHNSVLPNTEQLFLAPQKLIHPDGENIFILVTSSQKQSSGLYIISQVNLIYGNLKLRKLHHDTGKGTLLPPILVDVTLDGIEDIVAAMFNSTIIVYNGLTFEPIWNYTVPNSEVISIPIPGYYNDDNIPDFMVKHQIGFPTYYYTVATIIDGKTGKPLLEKPIEDSLSREMSGLSITVEGFGNDWFLHWSVDCLNYEGIKEKYQFLKNEDFISESHADLCKLRFNSTLITKLYALSQHVGPPGISLYFSEDWKFLEYNNSLNTRIELHENIPFVPEQLSKIYKDYKENFKQKQKDYYEQHMEYKKFANNQNNILKNENKWIQNNIQTKDYDVLYNENNKINLQEEPIDYQQEENKDREQRSNSNLDFKFINQQLSDNKINDSVKNMLKNISYKTNKFETFNIAHFLNIKKNRNVDENNKILNKKINYDVNKTKEIKSMDVKTYAYKFSNIRMTEDAIIKNFKQKKLIKNRLKKKEINFKSKLELEHKYEIKLKKQKKKREIKTKNNQIHSIHGVQKQPPSGILLPSISESKGITSIDLVFSTFWLPSTETPIILIQEDLNCIHWKKILSEKKLQYKQNDDIIEECLNERGINYKTYQEANNKENFKISLGQMTIYRMKLECMCPEDMLPNQTCKNISLHQSWSEYLGSHGNGYFKPLYKTNF</sequence>
<dbReference type="PANTHER" id="PTHR21419">
    <property type="match status" value="1"/>
</dbReference>
<evidence type="ECO:0000313" key="7">
    <source>
        <dbReference type="Proteomes" id="UP000242457"/>
    </source>
</evidence>